<feature type="transmembrane region" description="Helical" evidence="1">
    <location>
        <begin position="26"/>
        <end position="48"/>
    </location>
</feature>
<keyword evidence="1" id="KW-1133">Transmembrane helix</keyword>
<accession>B2A6U7</accession>
<keyword evidence="1" id="KW-0812">Transmembrane</keyword>
<dbReference type="RefSeq" id="WP_012447112.1">
    <property type="nucleotide sequence ID" value="NC_010718.1"/>
</dbReference>
<dbReference type="eggNOG" id="COG3216">
    <property type="taxonomic scope" value="Bacteria"/>
</dbReference>
<dbReference type="InterPro" id="IPR018639">
    <property type="entry name" value="DUF2062"/>
</dbReference>
<feature type="transmembrane region" description="Helical" evidence="1">
    <location>
        <begin position="55"/>
        <end position="78"/>
    </location>
</feature>
<dbReference type="HOGENOM" id="CLU_1600935_0_0_9"/>
<dbReference type="PANTHER" id="PTHR40547:SF1">
    <property type="entry name" value="SLL0298 PROTEIN"/>
    <property type="match status" value="1"/>
</dbReference>
<dbReference type="EMBL" id="CP001034">
    <property type="protein sequence ID" value="ACB84228.1"/>
    <property type="molecule type" value="Genomic_DNA"/>
</dbReference>
<protein>
    <recommendedName>
        <fullName evidence="2">DUF2062 domain-containing protein</fullName>
    </recommendedName>
</protein>
<evidence type="ECO:0000313" key="4">
    <source>
        <dbReference type="Proteomes" id="UP000001683"/>
    </source>
</evidence>
<organism evidence="3 4">
    <name type="scientific">Natranaerobius thermophilus (strain ATCC BAA-1301 / DSM 18059 / JW/NM-WN-LF)</name>
    <dbReference type="NCBI Taxonomy" id="457570"/>
    <lineage>
        <taxon>Bacteria</taxon>
        <taxon>Bacillati</taxon>
        <taxon>Bacillota</taxon>
        <taxon>Clostridia</taxon>
        <taxon>Natranaerobiales</taxon>
        <taxon>Natranaerobiaceae</taxon>
        <taxon>Natranaerobius</taxon>
    </lineage>
</organism>
<dbReference type="InParanoid" id="B2A6U7"/>
<gene>
    <name evidence="3" type="ordered locus">Nther_0633</name>
</gene>
<name>B2A6U7_NATTJ</name>
<evidence type="ECO:0000313" key="3">
    <source>
        <dbReference type="EMBL" id="ACB84228.1"/>
    </source>
</evidence>
<dbReference type="OrthoDB" id="2081705at2"/>
<proteinExistence type="predicted"/>
<keyword evidence="1" id="KW-0472">Membrane</keyword>
<dbReference type="Pfam" id="PF09835">
    <property type="entry name" value="DUF2062"/>
    <property type="match status" value="1"/>
</dbReference>
<keyword evidence="4" id="KW-1185">Reference proteome</keyword>
<dbReference type="PANTHER" id="PTHR40547">
    <property type="entry name" value="SLL0298 PROTEIN"/>
    <property type="match status" value="1"/>
</dbReference>
<reference evidence="3 4" key="2">
    <citation type="journal article" date="2011" name="J. Bacteriol.">
        <title>Complete genome sequence of the anaerobic, halophilic alkalithermophile Natranaerobius thermophilus JW/NM-WN-LF.</title>
        <authorList>
            <person name="Zhao B."/>
            <person name="Mesbah N.M."/>
            <person name="Dalin E."/>
            <person name="Goodwin L."/>
            <person name="Nolan M."/>
            <person name="Pitluck S."/>
            <person name="Chertkov O."/>
            <person name="Brettin T.S."/>
            <person name="Han J."/>
            <person name="Larimer F.W."/>
            <person name="Land M.L."/>
            <person name="Hauser L."/>
            <person name="Kyrpides N."/>
            <person name="Wiegel J."/>
        </authorList>
    </citation>
    <scope>NUCLEOTIDE SEQUENCE [LARGE SCALE GENOMIC DNA]</scope>
    <source>
        <strain evidence="4">ATCC BAA-1301 / DSM 18059 / JW/NM-WN-LF</strain>
    </source>
</reference>
<dbReference type="AlphaFoldDB" id="B2A6U7"/>
<feature type="transmembrane region" description="Helical" evidence="1">
    <location>
        <begin position="134"/>
        <end position="160"/>
    </location>
</feature>
<evidence type="ECO:0000256" key="1">
    <source>
        <dbReference type="SAM" id="Phobius"/>
    </source>
</evidence>
<feature type="domain" description="DUF2062" evidence="2">
    <location>
        <begin position="9"/>
        <end position="166"/>
    </location>
</feature>
<reference evidence="3 4" key="1">
    <citation type="submission" date="2008-04" db="EMBL/GenBank/DDBJ databases">
        <title>Complete sequence of chromosome of Natranaerobius thermophilus JW/NM-WN-LF.</title>
        <authorList>
            <consortium name="US DOE Joint Genome Institute"/>
            <person name="Copeland A."/>
            <person name="Lucas S."/>
            <person name="Lapidus A."/>
            <person name="Glavina del Rio T."/>
            <person name="Dalin E."/>
            <person name="Tice H."/>
            <person name="Bruce D."/>
            <person name="Goodwin L."/>
            <person name="Pitluck S."/>
            <person name="Chertkov O."/>
            <person name="Brettin T."/>
            <person name="Detter J.C."/>
            <person name="Han C."/>
            <person name="Kuske C.R."/>
            <person name="Schmutz J."/>
            <person name="Larimer F."/>
            <person name="Land M."/>
            <person name="Hauser L."/>
            <person name="Kyrpides N."/>
            <person name="Lykidis A."/>
            <person name="Mesbah N.M."/>
            <person name="Wiegel J."/>
        </authorList>
    </citation>
    <scope>NUCLEOTIDE SEQUENCE [LARGE SCALE GENOMIC DNA]</scope>
    <source>
        <strain evidence="4">ATCC BAA-1301 / DSM 18059 / JW/NM-WN-LF</strain>
    </source>
</reference>
<evidence type="ECO:0000259" key="2">
    <source>
        <dbReference type="Pfam" id="PF09835"/>
    </source>
</evidence>
<dbReference type="Proteomes" id="UP000001683">
    <property type="component" value="Chromosome"/>
</dbReference>
<dbReference type="KEGG" id="nth:Nther_0633"/>
<sequence>MFKNRLNKIKNKFKQVLKLESTPKKIAIGVAIAVFWNFLPSLGVGPFLSAFAARLLGGSIVAAVTVNLGTGALIPLFYTLNVMVGRFVMGGETTGLKLTEMVRSVFSNTIDFLEGLLGQSQVETLLASLETFSVGFLIGSIINSLLAGILLYCSFYYLLIKREQYREKLRLEENNLN</sequence>